<evidence type="ECO:0000256" key="7">
    <source>
        <dbReference type="ARBA" id="ARBA00022837"/>
    </source>
</evidence>
<sequence>MTWLFSLRSPQSPPPSPPLDSTFSSENLLSVPSQISHVVGRLSPLQQASLSACLACGATIGAFYSYRFGWKRIKTADFVTPEMLNGKKWIRGRVTSVGDADNFRIYHTPGPFWSYPFKLRQIPKDSKGITSSLSHYPSFTLRGETIHIRIAGVDAPEAAHFGRPAQPLSAEALAFLKSEIEGQDVDCLLFSRDQYGRIVALPLIPRSNFPFLPWKVLPLRMLRAGWGAVYTAGGAQYGYIGLESFQAAEAYAKRRKLGIWSLGNKLEKPDAYKRRIALLEAASNSTSTTSLSSPESRGGMFELKVFSKGGWRRTLWRGLRKTFGSL</sequence>
<dbReference type="GO" id="GO:0016020">
    <property type="term" value="C:membrane"/>
    <property type="evidence" value="ECO:0007669"/>
    <property type="project" value="UniProtKB-SubCell"/>
</dbReference>
<keyword evidence="4" id="KW-0540">Nuclease</keyword>
<comment type="similarity">
    <text evidence="3">Belongs to the LCL3 family.</text>
</comment>
<accession>A0A0F7SXM8</accession>
<protein>
    <submittedName>
        <fullName evidence="10">Mitochondrion protein</fullName>
    </submittedName>
</protein>
<dbReference type="InterPro" id="IPR035437">
    <property type="entry name" value="SNase_OB-fold_sf"/>
</dbReference>
<keyword evidence="6" id="KW-0378">Hydrolase</keyword>
<dbReference type="GO" id="GO:0016787">
    <property type="term" value="F:hydrolase activity"/>
    <property type="evidence" value="ECO:0007669"/>
    <property type="project" value="UniProtKB-KW"/>
</dbReference>
<evidence type="ECO:0000256" key="5">
    <source>
        <dbReference type="ARBA" id="ARBA00022759"/>
    </source>
</evidence>
<feature type="region of interest" description="Disordered" evidence="8">
    <location>
        <begin position="1"/>
        <end position="23"/>
    </location>
</feature>
<dbReference type="PROSITE" id="PS50830">
    <property type="entry name" value="TNASE_3"/>
    <property type="match status" value="1"/>
</dbReference>
<proteinExistence type="inferred from homology"/>
<evidence type="ECO:0000256" key="3">
    <source>
        <dbReference type="ARBA" id="ARBA00005435"/>
    </source>
</evidence>
<dbReference type="SUPFAM" id="SSF50199">
    <property type="entry name" value="Staphylococcal nuclease"/>
    <property type="match status" value="1"/>
</dbReference>
<reference evidence="10" key="1">
    <citation type="submission" date="2014-08" db="EMBL/GenBank/DDBJ databases">
        <authorList>
            <person name="Sharma Rahul"/>
            <person name="Thines Marco"/>
        </authorList>
    </citation>
    <scope>NUCLEOTIDE SEQUENCE</scope>
</reference>
<dbReference type="Pfam" id="PF00565">
    <property type="entry name" value="SNase"/>
    <property type="match status" value="1"/>
</dbReference>
<dbReference type="SMART" id="SM00318">
    <property type="entry name" value="SNc"/>
    <property type="match status" value="1"/>
</dbReference>
<keyword evidence="7" id="KW-0106">Calcium</keyword>
<feature type="domain" description="TNase-like" evidence="9">
    <location>
        <begin position="88"/>
        <end position="262"/>
    </location>
</feature>
<evidence type="ECO:0000256" key="2">
    <source>
        <dbReference type="ARBA" id="ARBA00004173"/>
    </source>
</evidence>
<dbReference type="PANTHER" id="PTHR12302">
    <property type="entry name" value="EBNA2 BINDING PROTEIN P100"/>
    <property type="match status" value="1"/>
</dbReference>
<evidence type="ECO:0000256" key="1">
    <source>
        <dbReference type="ARBA" id="ARBA00004167"/>
    </source>
</evidence>
<evidence type="ECO:0000256" key="8">
    <source>
        <dbReference type="SAM" id="MobiDB-lite"/>
    </source>
</evidence>
<dbReference type="GO" id="GO:0004519">
    <property type="term" value="F:endonuclease activity"/>
    <property type="evidence" value="ECO:0007669"/>
    <property type="project" value="UniProtKB-KW"/>
</dbReference>
<evidence type="ECO:0000313" key="10">
    <source>
        <dbReference type="EMBL" id="CED85370.1"/>
    </source>
</evidence>
<organism evidence="10">
    <name type="scientific">Phaffia rhodozyma</name>
    <name type="common">Yeast</name>
    <name type="synonym">Xanthophyllomyces dendrorhous</name>
    <dbReference type="NCBI Taxonomy" id="264483"/>
    <lineage>
        <taxon>Eukaryota</taxon>
        <taxon>Fungi</taxon>
        <taxon>Dikarya</taxon>
        <taxon>Basidiomycota</taxon>
        <taxon>Agaricomycotina</taxon>
        <taxon>Tremellomycetes</taxon>
        <taxon>Cystofilobasidiales</taxon>
        <taxon>Mrakiaceae</taxon>
        <taxon>Phaffia</taxon>
    </lineage>
</organism>
<dbReference type="InterPro" id="IPR016071">
    <property type="entry name" value="Staphylococal_nuclease_OB-fold"/>
</dbReference>
<evidence type="ECO:0000256" key="4">
    <source>
        <dbReference type="ARBA" id="ARBA00022722"/>
    </source>
</evidence>
<dbReference type="GO" id="GO:0005739">
    <property type="term" value="C:mitochondrion"/>
    <property type="evidence" value="ECO:0007669"/>
    <property type="project" value="UniProtKB-SubCell"/>
</dbReference>
<keyword evidence="5" id="KW-0255">Endonuclease</keyword>
<evidence type="ECO:0000259" key="9">
    <source>
        <dbReference type="PROSITE" id="PS50830"/>
    </source>
</evidence>
<evidence type="ECO:0000256" key="6">
    <source>
        <dbReference type="ARBA" id="ARBA00022801"/>
    </source>
</evidence>
<dbReference type="Gene3D" id="2.40.50.90">
    <property type="match status" value="1"/>
</dbReference>
<dbReference type="EMBL" id="LN483332">
    <property type="protein sequence ID" value="CED85370.1"/>
    <property type="molecule type" value="Genomic_DNA"/>
</dbReference>
<comment type="subcellular location">
    <subcellularLocation>
        <location evidence="1">Membrane</location>
        <topology evidence="1">Single-pass membrane protein</topology>
    </subcellularLocation>
    <subcellularLocation>
        <location evidence="2">Mitochondrion</location>
    </subcellularLocation>
</comment>
<name>A0A0F7SXM8_PHARH</name>
<dbReference type="AlphaFoldDB" id="A0A0F7SXM8"/>
<dbReference type="PANTHER" id="PTHR12302:SF3">
    <property type="entry name" value="SERINE_THREONINE-PROTEIN KINASE 31"/>
    <property type="match status" value="1"/>
</dbReference>